<feature type="transmembrane region" description="Helical" evidence="1">
    <location>
        <begin position="20"/>
        <end position="46"/>
    </location>
</feature>
<name>A0A5C5WI26_9BACT</name>
<keyword evidence="1" id="KW-0472">Membrane</keyword>
<dbReference type="OrthoDB" id="290574at2"/>
<feature type="transmembrane region" description="Helical" evidence="1">
    <location>
        <begin position="156"/>
        <end position="175"/>
    </location>
</feature>
<accession>A0A5C5WI26</accession>
<keyword evidence="1" id="KW-1133">Transmembrane helix</keyword>
<protein>
    <submittedName>
        <fullName evidence="2">Uncharacterized protein</fullName>
    </submittedName>
</protein>
<keyword evidence="1" id="KW-0812">Transmembrane</keyword>
<evidence type="ECO:0000313" key="2">
    <source>
        <dbReference type="EMBL" id="TWT49711.1"/>
    </source>
</evidence>
<sequence length="226" mass="23990">MSNVTPLPPVDRLPVVAMRLFGRAAVRVVMVSAVGLAVLVATYPLLNWQLSQLAVVIISLLSVATSIAALIPGYSIANSIANRVIPDSVAAAFSQDKDEKDEAAKAKYVGHVRQALGKLSQVAMVGGTAAMAIRSLGTVALFAVCRYQFAEVVNQVAFLVIGWYVLLTVTEVVSLSRGAAVLDTFAVNSHDRRTLANTDLPVTSTGCFGPASRVSSPSNFFVEWLR</sequence>
<comment type="caution">
    <text evidence="2">The sequence shown here is derived from an EMBL/GenBank/DDBJ whole genome shotgun (WGS) entry which is preliminary data.</text>
</comment>
<feature type="transmembrane region" description="Helical" evidence="1">
    <location>
        <begin position="53"/>
        <end position="77"/>
    </location>
</feature>
<feature type="transmembrane region" description="Helical" evidence="1">
    <location>
        <begin position="122"/>
        <end position="144"/>
    </location>
</feature>
<dbReference type="RefSeq" id="WP_146517252.1">
    <property type="nucleotide sequence ID" value="NZ_SJPI01000003.1"/>
</dbReference>
<keyword evidence="3" id="KW-1185">Reference proteome</keyword>
<dbReference type="Proteomes" id="UP000316598">
    <property type="component" value="Unassembled WGS sequence"/>
</dbReference>
<evidence type="ECO:0000313" key="3">
    <source>
        <dbReference type="Proteomes" id="UP000316598"/>
    </source>
</evidence>
<reference evidence="2 3" key="1">
    <citation type="submission" date="2019-02" db="EMBL/GenBank/DDBJ databases">
        <title>Deep-cultivation of Planctomycetes and their phenomic and genomic characterization uncovers novel biology.</title>
        <authorList>
            <person name="Wiegand S."/>
            <person name="Jogler M."/>
            <person name="Boedeker C."/>
            <person name="Pinto D."/>
            <person name="Vollmers J."/>
            <person name="Rivas-Marin E."/>
            <person name="Kohn T."/>
            <person name="Peeters S.H."/>
            <person name="Heuer A."/>
            <person name="Rast P."/>
            <person name="Oberbeckmann S."/>
            <person name="Bunk B."/>
            <person name="Jeske O."/>
            <person name="Meyerdierks A."/>
            <person name="Storesund J.E."/>
            <person name="Kallscheuer N."/>
            <person name="Luecker S."/>
            <person name="Lage O.M."/>
            <person name="Pohl T."/>
            <person name="Merkel B.J."/>
            <person name="Hornburger P."/>
            <person name="Mueller R.-W."/>
            <person name="Bruemmer F."/>
            <person name="Labrenz M."/>
            <person name="Spormann A.M."/>
            <person name="Op Den Camp H."/>
            <person name="Overmann J."/>
            <person name="Amann R."/>
            <person name="Jetten M.S.M."/>
            <person name="Mascher T."/>
            <person name="Medema M.H."/>
            <person name="Devos D.P."/>
            <person name="Kaster A.-K."/>
            <person name="Ovreas L."/>
            <person name="Rohde M."/>
            <person name="Galperin M.Y."/>
            <person name="Jogler C."/>
        </authorList>
    </citation>
    <scope>NUCLEOTIDE SEQUENCE [LARGE SCALE GENOMIC DNA]</scope>
    <source>
        <strain evidence="2 3">Pla22</strain>
    </source>
</reference>
<organism evidence="2 3">
    <name type="scientific">Rubripirellula amarantea</name>
    <dbReference type="NCBI Taxonomy" id="2527999"/>
    <lineage>
        <taxon>Bacteria</taxon>
        <taxon>Pseudomonadati</taxon>
        <taxon>Planctomycetota</taxon>
        <taxon>Planctomycetia</taxon>
        <taxon>Pirellulales</taxon>
        <taxon>Pirellulaceae</taxon>
        <taxon>Rubripirellula</taxon>
    </lineage>
</organism>
<proteinExistence type="predicted"/>
<gene>
    <name evidence="2" type="ORF">Pla22_49110</name>
</gene>
<evidence type="ECO:0000256" key="1">
    <source>
        <dbReference type="SAM" id="Phobius"/>
    </source>
</evidence>
<dbReference type="AlphaFoldDB" id="A0A5C5WI26"/>
<dbReference type="EMBL" id="SJPI01000003">
    <property type="protein sequence ID" value="TWT49711.1"/>
    <property type="molecule type" value="Genomic_DNA"/>
</dbReference>